<dbReference type="InterPro" id="IPR044807">
    <property type="entry name" value="DRIP1-like"/>
</dbReference>
<dbReference type="AlphaFoldDB" id="A0A9J5XI87"/>
<dbReference type="GO" id="GO:0008270">
    <property type="term" value="F:zinc ion binding"/>
    <property type="evidence" value="ECO:0007669"/>
    <property type="project" value="UniProtKB-KW"/>
</dbReference>
<evidence type="ECO:0000259" key="5">
    <source>
        <dbReference type="PROSITE" id="PS50089"/>
    </source>
</evidence>
<dbReference type="PANTHER" id="PTHR46293:SF11">
    <property type="entry name" value="E3 UBIQUITIN PROTEIN LIGASE DRIP1-LIKE"/>
    <property type="match status" value="1"/>
</dbReference>
<dbReference type="Proteomes" id="UP000824120">
    <property type="component" value="Chromosome 9"/>
</dbReference>
<dbReference type="EMBL" id="JACXVP010000009">
    <property type="protein sequence ID" value="KAG5588027.1"/>
    <property type="molecule type" value="Genomic_DNA"/>
</dbReference>
<protein>
    <recommendedName>
        <fullName evidence="5">RING-type domain-containing protein</fullName>
    </recommendedName>
</protein>
<evidence type="ECO:0000256" key="2">
    <source>
        <dbReference type="ARBA" id="ARBA00022771"/>
    </source>
</evidence>
<dbReference type="InterPro" id="IPR017907">
    <property type="entry name" value="Znf_RING_CS"/>
</dbReference>
<dbReference type="InterPro" id="IPR018957">
    <property type="entry name" value="Znf_C3HC4_RING-type"/>
</dbReference>
<keyword evidence="1" id="KW-0479">Metal-binding</keyword>
<evidence type="ECO:0000256" key="3">
    <source>
        <dbReference type="ARBA" id="ARBA00022833"/>
    </source>
</evidence>
<dbReference type="SMART" id="SM00184">
    <property type="entry name" value="RING"/>
    <property type="match status" value="1"/>
</dbReference>
<gene>
    <name evidence="6" type="ORF">H5410_048461</name>
</gene>
<dbReference type="PROSITE" id="PS50089">
    <property type="entry name" value="ZF_RING_2"/>
    <property type="match status" value="1"/>
</dbReference>
<dbReference type="SUPFAM" id="SSF57850">
    <property type="entry name" value="RING/U-box"/>
    <property type="match status" value="1"/>
</dbReference>
<dbReference type="InterPro" id="IPR001841">
    <property type="entry name" value="Znf_RING"/>
</dbReference>
<organism evidence="6 7">
    <name type="scientific">Solanum commersonii</name>
    <name type="common">Commerson's wild potato</name>
    <name type="synonym">Commerson's nightshade</name>
    <dbReference type="NCBI Taxonomy" id="4109"/>
    <lineage>
        <taxon>Eukaryota</taxon>
        <taxon>Viridiplantae</taxon>
        <taxon>Streptophyta</taxon>
        <taxon>Embryophyta</taxon>
        <taxon>Tracheophyta</taxon>
        <taxon>Spermatophyta</taxon>
        <taxon>Magnoliopsida</taxon>
        <taxon>eudicotyledons</taxon>
        <taxon>Gunneridae</taxon>
        <taxon>Pentapetalae</taxon>
        <taxon>asterids</taxon>
        <taxon>lamiids</taxon>
        <taxon>Solanales</taxon>
        <taxon>Solanaceae</taxon>
        <taxon>Solanoideae</taxon>
        <taxon>Solaneae</taxon>
        <taxon>Solanum</taxon>
    </lineage>
</organism>
<name>A0A9J5XI87_SOLCO</name>
<dbReference type="Gene3D" id="3.30.40.10">
    <property type="entry name" value="Zinc/RING finger domain, C3HC4 (zinc finger)"/>
    <property type="match status" value="1"/>
</dbReference>
<dbReference type="InterPro" id="IPR013083">
    <property type="entry name" value="Znf_RING/FYVE/PHD"/>
</dbReference>
<comment type="caution">
    <text evidence="6">The sequence shown here is derived from an EMBL/GenBank/DDBJ whole genome shotgun (WGS) entry which is preliminary data.</text>
</comment>
<accession>A0A9J5XI87</accession>
<proteinExistence type="predicted"/>
<evidence type="ECO:0000313" key="6">
    <source>
        <dbReference type="EMBL" id="KAG5588027.1"/>
    </source>
</evidence>
<feature type="domain" description="RING-type" evidence="5">
    <location>
        <begin position="17"/>
        <end position="58"/>
    </location>
</feature>
<keyword evidence="2 4" id="KW-0863">Zinc-finger</keyword>
<evidence type="ECO:0000256" key="4">
    <source>
        <dbReference type="PROSITE-ProRule" id="PRU00175"/>
    </source>
</evidence>
<keyword evidence="7" id="KW-1185">Reference proteome</keyword>
<dbReference type="Pfam" id="PF00097">
    <property type="entry name" value="zf-C3HC4"/>
    <property type="match status" value="1"/>
</dbReference>
<dbReference type="PROSITE" id="PS00518">
    <property type="entry name" value="ZF_RING_1"/>
    <property type="match status" value="1"/>
</dbReference>
<keyword evidence="3" id="KW-0862">Zinc</keyword>
<dbReference type="PANTHER" id="PTHR46293">
    <property type="entry name" value="E3 UBIQUITIN PROTEIN LIGASE DRIP1"/>
    <property type="match status" value="1"/>
</dbReference>
<evidence type="ECO:0000313" key="7">
    <source>
        <dbReference type="Proteomes" id="UP000824120"/>
    </source>
</evidence>
<dbReference type="GO" id="GO:0004842">
    <property type="term" value="F:ubiquitin-protein transferase activity"/>
    <property type="evidence" value="ECO:0007669"/>
    <property type="project" value="InterPro"/>
</dbReference>
<reference evidence="6 7" key="1">
    <citation type="submission" date="2020-09" db="EMBL/GenBank/DDBJ databases">
        <title>De no assembly of potato wild relative species, Solanum commersonii.</title>
        <authorList>
            <person name="Cho K."/>
        </authorList>
    </citation>
    <scope>NUCLEOTIDE SEQUENCE [LARGE SCALE GENOMIC DNA]</scope>
    <source>
        <strain evidence="6">LZ3.2</strain>
        <tissue evidence="6">Leaf</tissue>
    </source>
</reference>
<sequence>MDDFDKRQTSMKSVLTCGICKKLCKDVTIIEECCHRFCKNCIMRKVREEKLKVCPECNTDLGVAPWQKIRYILQF</sequence>
<dbReference type="OrthoDB" id="695217at2759"/>
<evidence type="ECO:0000256" key="1">
    <source>
        <dbReference type="ARBA" id="ARBA00022723"/>
    </source>
</evidence>